<feature type="non-terminal residue" evidence="2">
    <location>
        <position position="1"/>
    </location>
</feature>
<accession>Q23M94</accession>
<dbReference type="InParanoid" id="Q23M94"/>
<keyword evidence="1 2" id="KW-0812">Transmembrane</keyword>
<evidence type="ECO:0000313" key="2">
    <source>
        <dbReference type="EMBL" id="EAR97745.2"/>
    </source>
</evidence>
<protein>
    <submittedName>
        <fullName evidence="2">Transmembrane protein, putative</fullName>
    </submittedName>
</protein>
<name>Q23M94_TETTS</name>
<dbReference type="AlphaFoldDB" id="Q23M94"/>
<dbReference type="Proteomes" id="UP000009168">
    <property type="component" value="Unassembled WGS sequence"/>
</dbReference>
<organism evidence="2 3">
    <name type="scientific">Tetrahymena thermophila (strain SB210)</name>
    <dbReference type="NCBI Taxonomy" id="312017"/>
    <lineage>
        <taxon>Eukaryota</taxon>
        <taxon>Sar</taxon>
        <taxon>Alveolata</taxon>
        <taxon>Ciliophora</taxon>
        <taxon>Intramacronucleata</taxon>
        <taxon>Oligohymenophorea</taxon>
        <taxon>Hymenostomatida</taxon>
        <taxon>Tetrahymenina</taxon>
        <taxon>Tetrahymenidae</taxon>
        <taxon>Tetrahymena</taxon>
    </lineage>
</organism>
<sequence length="147" mass="16582">MCEYKYYYNPVIIFINKSKQINSNKKQYKTFYKMKFITLAILAILALSTVRASFDVAKALQCYGQTQQPCQASDQACQTDYQAVQACWTKNNCSVQNQSNSDYLNCVNSCPAQTSAVKGYISSYLNCLDSTILSLIGAIMALFFLYI</sequence>
<proteinExistence type="predicted"/>
<keyword evidence="1" id="KW-1133">Transmembrane helix</keyword>
<dbReference type="GeneID" id="7838557"/>
<dbReference type="RefSeq" id="XP_001017990.2">
    <property type="nucleotide sequence ID" value="XM_001017990.2"/>
</dbReference>
<reference evidence="3" key="1">
    <citation type="journal article" date="2006" name="PLoS Biol.">
        <title>Macronuclear genome sequence of the ciliate Tetrahymena thermophila, a model eukaryote.</title>
        <authorList>
            <person name="Eisen J.A."/>
            <person name="Coyne R.S."/>
            <person name="Wu M."/>
            <person name="Wu D."/>
            <person name="Thiagarajan M."/>
            <person name="Wortman J.R."/>
            <person name="Badger J.H."/>
            <person name="Ren Q."/>
            <person name="Amedeo P."/>
            <person name="Jones K.M."/>
            <person name="Tallon L.J."/>
            <person name="Delcher A.L."/>
            <person name="Salzberg S.L."/>
            <person name="Silva J.C."/>
            <person name="Haas B.J."/>
            <person name="Majoros W.H."/>
            <person name="Farzad M."/>
            <person name="Carlton J.M."/>
            <person name="Smith R.K. Jr."/>
            <person name="Garg J."/>
            <person name="Pearlman R.E."/>
            <person name="Karrer K.M."/>
            <person name="Sun L."/>
            <person name="Manning G."/>
            <person name="Elde N.C."/>
            <person name="Turkewitz A.P."/>
            <person name="Asai D.J."/>
            <person name="Wilkes D.E."/>
            <person name="Wang Y."/>
            <person name="Cai H."/>
            <person name="Collins K."/>
            <person name="Stewart B.A."/>
            <person name="Lee S.R."/>
            <person name="Wilamowska K."/>
            <person name="Weinberg Z."/>
            <person name="Ruzzo W.L."/>
            <person name="Wloga D."/>
            <person name="Gaertig J."/>
            <person name="Frankel J."/>
            <person name="Tsao C.-C."/>
            <person name="Gorovsky M.A."/>
            <person name="Keeling P.J."/>
            <person name="Waller R.F."/>
            <person name="Patron N.J."/>
            <person name="Cherry J.M."/>
            <person name="Stover N.A."/>
            <person name="Krieger C.J."/>
            <person name="del Toro C."/>
            <person name="Ryder H.F."/>
            <person name="Williamson S.C."/>
            <person name="Barbeau R.A."/>
            <person name="Hamilton E.P."/>
            <person name="Orias E."/>
        </authorList>
    </citation>
    <scope>NUCLEOTIDE SEQUENCE [LARGE SCALE GENOMIC DNA]</scope>
    <source>
        <strain evidence="3">SB210</strain>
    </source>
</reference>
<dbReference type="EMBL" id="GG662661">
    <property type="protein sequence ID" value="EAR97745.2"/>
    <property type="molecule type" value="Genomic_DNA"/>
</dbReference>
<keyword evidence="3" id="KW-1185">Reference proteome</keyword>
<keyword evidence="1" id="KW-0472">Membrane</keyword>
<gene>
    <name evidence="2" type="ORF">TTHERM_00621650</name>
</gene>
<feature type="transmembrane region" description="Helical" evidence="1">
    <location>
        <begin position="123"/>
        <end position="146"/>
    </location>
</feature>
<evidence type="ECO:0000256" key="1">
    <source>
        <dbReference type="SAM" id="Phobius"/>
    </source>
</evidence>
<evidence type="ECO:0000313" key="3">
    <source>
        <dbReference type="Proteomes" id="UP000009168"/>
    </source>
</evidence>
<dbReference type="KEGG" id="tet:TTHERM_00621650"/>
<dbReference type="HOGENOM" id="CLU_152887_1_0_1"/>